<comment type="caution">
    <text evidence="1">The sequence shown here is derived from an EMBL/GenBank/DDBJ whole genome shotgun (WGS) entry which is preliminary data.</text>
</comment>
<protein>
    <submittedName>
        <fullName evidence="1">Uncharacterized protein</fullName>
    </submittedName>
</protein>
<dbReference type="EMBL" id="CAJNJA010021392">
    <property type="protein sequence ID" value="CAE7475108.1"/>
    <property type="molecule type" value="Genomic_DNA"/>
</dbReference>
<gene>
    <name evidence="1" type="ORF">SNEC2469_LOCUS13415</name>
</gene>
<dbReference type="Proteomes" id="UP000601435">
    <property type="component" value="Unassembled WGS sequence"/>
</dbReference>
<feature type="non-terminal residue" evidence="1">
    <location>
        <position position="1"/>
    </location>
</feature>
<accession>A0A812SEW2</accession>
<feature type="non-terminal residue" evidence="1">
    <location>
        <position position="72"/>
    </location>
</feature>
<evidence type="ECO:0000313" key="2">
    <source>
        <dbReference type="Proteomes" id="UP000601435"/>
    </source>
</evidence>
<name>A0A812SEW2_9DINO</name>
<dbReference type="OrthoDB" id="10407555at2759"/>
<reference evidence="1" key="1">
    <citation type="submission" date="2021-02" db="EMBL/GenBank/DDBJ databases">
        <authorList>
            <person name="Dougan E. K."/>
            <person name="Rhodes N."/>
            <person name="Thang M."/>
            <person name="Chan C."/>
        </authorList>
    </citation>
    <scope>NUCLEOTIDE SEQUENCE</scope>
</reference>
<organism evidence="1 2">
    <name type="scientific">Symbiodinium necroappetens</name>
    <dbReference type="NCBI Taxonomy" id="1628268"/>
    <lineage>
        <taxon>Eukaryota</taxon>
        <taxon>Sar</taxon>
        <taxon>Alveolata</taxon>
        <taxon>Dinophyceae</taxon>
        <taxon>Suessiales</taxon>
        <taxon>Symbiodiniaceae</taxon>
        <taxon>Symbiodinium</taxon>
    </lineage>
</organism>
<dbReference type="AlphaFoldDB" id="A0A812SEW2"/>
<proteinExistence type="predicted"/>
<keyword evidence="2" id="KW-1185">Reference proteome</keyword>
<evidence type="ECO:0000313" key="1">
    <source>
        <dbReference type="EMBL" id="CAE7475108.1"/>
    </source>
</evidence>
<sequence length="72" mass="8092">VKRQLEELGIAAPGAVSIHGDGKIFLETSMEILLERVVCLSMVERVFLCVHREGLHEEHAICHQGPNYKLLQ</sequence>